<organism evidence="2 3">
    <name type="scientific">Microbacterium aurum</name>
    <dbReference type="NCBI Taxonomy" id="36805"/>
    <lineage>
        <taxon>Bacteria</taxon>
        <taxon>Bacillati</taxon>
        <taxon>Actinomycetota</taxon>
        <taxon>Actinomycetes</taxon>
        <taxon>Micrococcales</taxon>
        <taxon>Microbacteriaceae</taxon>
        <taxon>Microbacterium</taxon>
    </lineage>
</organism>
<accession>A0A1P8U452</accession>
<keyword evidence="1" id="KW-0472">Membrane</keyword>
<proteinExistence type="predicted"/>
<dbReference type="KEGG" id="maur:BOH66_00135"/>
<keyword evidence="1" id="KW-0812">Transmembrane</keyword>
<protein>
    <recommendedName>
        <fullName evidence="4">DUF3137 domain-containing protein</fullName>
    </recommendedName>
</protein>
<sequence length="402" mass="42751">MSMPPASVPFDARPLTEPADRATVRAYVRQLRASGRAPQRNVVGIVLAAVIGAVFLVMFGSVFAGIVGSFLALATSGGMPGGGLFAIVPIVMLVVIVGAVVAIIVRVVGAGSGERWWRLDRFARANAMTWYPVVSDPPLPGMIFGLGHGRVAADVVRGERPRFVEFGNYTYKTGSGKNESTHRWGYVAVKLSTPLPNIVLDAVGNNSFLGSNLPASLDKSQRLSLEGDFDRYFTLFCPQGYEADALYLFTPDIMARFVDHAAALDAEIVDDWLFLYTLREASTLDAATWAWLFSVVAALLDKFAQWERWRDERLAAPASAPAAMAAPTPGAPAPAGATALPFAAPAALLRPPPGVAPQGRRLKRGVPWGFIVIFGVIVVVMLLGQVGVFGGLLGGLFSGVTP</sequence>
<dbReference type="OrthoDB" id="5054050at2"/>
<evidence type="ECO:0000313" key="3">
    <source>
        <dbReference type="Proteomes" id="UP000187185"/>
    </source>
</evidence>
<evidence type="ECO:0000313" key="2">
    <source>
        <dbReference type="EMBL" id="APZ32889.1"/>
    </source>
</evidence>
<keyword evidence="1" id="KW-1133">Transmembrane helix</keyword>
<dbReference type="STRING" id="36805.BOH66_00135"/>
<keyword evidence="3" id="KW-1185">Reference proteome</keyword>
<dbReference type="RefSeq" id="WP_076688256.1">
    <property type="nucleotide sequence ID" value="NZ_CP018762.1"/>
</dbReference>
<feature type="transmembrane region" description="Helical" evidence="1">
    <location>
        <begin position="42"/>
        <end position="72"/>
    </location>
</feature>
<reference evidence="2 3" key="1">
    <citation type="submission" date="2016-12" db="EMBL/GenBank/DDBJ databases">
        <title>Complete genome sequence of Microbacterium aurum KACC 15219.</title>
        <authorList>
            <person name="Jung Y."/>
            <person name="Shin J.-H."/>
            <person name="Lee Y.-J."/>
            <person name="Yi H."/>
            <person name="Bahn Y.-S."/>
            <person name="Kim J.F."/>
            <person name="Lee D.-W."/>
        </authorList>
    </citation>
    <scope>NUCLEOTIDE SEQUENCE [LARGE SCALE GENOMIC DNA]</scope>
    <source>
        <strain evidence="2 3">KACC 15219</strain>
    </source>
</reference>
<dbReference type="Proteomes" id="UP000187185">
    <property type="component" value="Chromosome"/>
</dbReference>
<evidence type="ECO:0000256" key="1">
    <source>
        <dbReference type="SAM" id="Phobius"/>
    </source>
</evidence>
<dbReference type="EMBL" id="CP018762">
    <property type="protein sequence ID" value="APZ32889.1"/>
    <property type="molecule type" value="Genomic_DNA"/>
</dbReference>
<name>A0A1P8U452_9MICO</name>
<evidence type="ECO:0008006" key="4">
    <source>
        <dbReference type="Google" id="ProtNLM"/>
    </source>
</evidence>
<feature type="transmembrane region" description="Helical" evidence="1">
    <location>
        <begin position="368"/>
        <end position="397"/>
    </location>
</feature>
<feature type="transmembrane region" description="Helical" evidence="1">
    <location>
        <begin position="84"/>
        <end position="108"/>
    </location>
</feature>
<dbReference type="AlphaFoldDB" id="A0A1P8U452"/>
<gene>
    <name evidence="2" type="ORF">BOH66_00135</name>
</gene>